<dbReference type="RefSeq" id="WP_072849396.1">
    <property type="nucleotide sequence ID" value="NZ_FQVI01000003.1"/>
</dbReference>
<dbReference type="PANTHER" id="PTHR23151">
    <property type="entry name" value="DIHYDROLIPOAMIDE ACETYL/SUCCINYL-TRANSFERASE-RELATED"/>
    <property type="match status" value="1"/>
</dbReference>
<proteinExistence type="predicted"/>
<keyword evidence="3" id="KW-1185">Reference proteome</keyword>
<sequence length="88" mass="9685">MVKVFKLPRMGATMKEGTVEKYLVKEGDTVSEGDALYEVSTDKITNQAESDMDGVVRKLLVEEGTKIACQTPVLIVAEDENEDISAYL</sequence>
<dbReference type="AlphaFoldDB" id="A0A1M4UPA9"/>
<dbReference type="Pfam" id="PF00364">
    <property type="entry name" value="Biotin_lipoyl"/>
    <property type="match status" value="1"/>
</dbReference>
<dbReference type="OrthoDB" id="9805770at2"/>
<dbReference type="PANTHER" id="PTHR23151:SF90">
    <property type="entry name" value="DIHYDROLIPOYLLYSINE-RESIDUE ACETYLTRANSFERASE COMPONENT OF PYRUVATE DEHYDROGENASE COMPLEX, MITOCHONDRIAL-RELATED"/>
    <property type="match status" value="1"/>
</dbReference>
<protein>
    <submittedName>
        <fullName evidence="2">Biotin-requiring enzyme</fullName>
    </submittedName>
</protein>
<evidence type="ECO:0000259" key="1">
    <source>
        <dbReference type="PROSITE" id="PS50968"/>
    </source>
</evidence>
<feature type="domain" description="Lipoyl-binding" evidence="1">
    <location>
        <begin position="2"/>
        <end position="77"/>
    </location>
</feature>
<dbReference type="Gene3D" id="2.40.50.100">
    <property type="match status" value="1"/>
</dbReference>
<reference evidence="2 3" key="1">
    <citation type="submission" date="2016-11" db="EMBL/GenBank/DDBJ databases">
        <authorList>
            <person name="Jaros S."/>
            <person name="Januszkiewicz K."/>
            <person name="Wedrychowicz H."/>
        </authorList>
    </citation>
    <scope>NUCLEOTIDE SEQUENCE [LARGE SCALE GENOMIC DNA]</scope>
    <source>
        <strain evidence="2 3">DSM 17459</strain>
    </source>
</reference>
<dbReference type="InterPro" id="IPR011053">
    <property type="entry name" value="Single_hybrid_motif"/>
</dbReference>
<dbReference type="InterPro" id="IPR045257">
    <property type="entry name" value="E2/Pdx1"/>
</dbReference>
<name>A0A1M4UPA9_9CLOT</name>
<dbReference type="STRING" id="1122155.SAMN02745158_00914"/>
<dbReference type="EMBL" id="FQVI01000003">
    <property type="protein sequence ID" value="SHE58498.1"/>
    <property type="molecule type" value="Genomic_DNA"/>
</dbReference>
<dbReference type="SUPFAM" id="SSF51230">
    <property type="entry name" value="Single hybrid motif"/>
    <property type="match status" value="1"/>
</dbReference>
<dbReference type="Proteomes" id="UP000184245">
    <property type="component" value="Unassembled WGS sequence"/>
</dbReference>
<dbReference type="GO" id="GO:0045254">
    <property type="term" value="C:pyruvate dehydrogenase complex"/>
    <property type="evidence" value="ECO:0007669"/>
    <property type="project" value="InterPro"/>
</dbReference>
<dbReference type="PROSITE" id="PS50968">
    <property type="entry name" value="BIOTINYL_LIPOYL"/>
    <property type="match status" value="1"/>
</dbReference>
<dbReference type="GO" id="GO:0006086">
    <property type="term" value="P:pyruvate decarboxylation to acetyl-CoA"/>
    <property type="evidence" value="ECO:0007669"/>
    <property type="project" value="InterPro"/>
</dbReference>
<dbReference type="InterPro" id="IPR000089">
    <property type="entry name" value="Biotin_lipoyl"/>
</dbReference>
<accession>A0A1M4UPA9</accession>
<evidence type="ECO:0000313" key="2">
    <source>
        <dbReference type="EMBL" id="SHE58498.1"/>
    </source>
</evidence>
<dbReference type="CDD" id="cd06849">
    <property type="entry name" value="lipoyl_domain"/>
    <property type="match status" value="1"/>
</dbReference>
<gene>
    <name evidence="2" type="ORF">SAMN02745158_00914</name>
</gene>
<evidence type="ECO:0000313" key="3">
    <source>
        <dbReference type="Proteomes" id="UP000184245"/>
    </source>
</evidence>
<organism evidence="2 3">
    <name type="scientific">Lactonifactor longoviformis DSM 17459</name>
    <dbReference type="NCBI Taxonomy" id="1122155"/>
    <lineage>
        <taxon>Bacteria</taxon>
        <taxon>Bacillati</taxon>
        <taxon>Bacillota</taxon>
        <taxon>Clostridia</taxon>
        <taxon>Eubacteriales</taxon>
        <taxon>Clostridiaceae</taxon>
        <taxon>Lactonifactor</taxon>
    </lineage>
</organism>